<dbReference type="Proteomes" id="UP000176431">
    <property type="component" value="Unassembled WGS sequence"/>
</dbReference>
<feature type="coiled-coil region" evidence="1">
    <location>
        <begin position="69"/>
        <end position="117"/>
    </location>
</feature>
<evidence type="ECO:0000256" key="1">
    <source>
        <dbReference type="SAM" id="Coils"/>
    </source>
</evidence>
<evidence type="ECO:0000313" key="2">
    <source>
        <dbReference type="EMBL" id="OGD24856.1"/>
    </source>
</evidence>
<reference evidence="2 3" key="1">
    <citation type="journal article" date="2016" name="Nat. Commun.">
        <title>Thousands of microbial genomes shed light on interconnected biogeochemical processes in an aquifer system.</title>
        <authorList>
            <person name="Anantharaman K."/>
            <person name="Brown C.T."/>
            <person name="Hug L.A."/>
            <person name="Sharon I."/>
            <person name="Castelle C.J."/>
            <person name="Probst A.J."/>
            <person name="Thomas B.C."/>
            <person name="Singh A."/>
            <person name="Wilkins M.J."/>
            <person name="Karaoz U."/>
            <person name="Brodie E.L."/>
            <person name="Williams K.H."/>
            <person name="Hubbard S.S."/>
            <person name="Banfield J.F."/>
        </authorList>
    </citation>
    <scope>NUCLEOTIDE SEQUENCE [LARGE SCALE GENOMIC DNA]</scope>
</reference>
<dbReference type="EMBL" id="MEYK01000031">
    <property type="protein sequence ID" value="OGD24856.1"/>
    <property type="molecule type" value="Genomic_DNA"/>
</dbReference>
<gene>
    <name evidence="2" type="ORF">A2819_00605</name>
</gene>
<name>A0A1F5B2Q2_9BACT</name>
<comment type="caution">
    <text evidence="2">The sequence shown here is derived from an EMBL/GenBank/DDBJ whole genome shotgun (WGS) entry which is preliminary data.</text>
</comment>
<accession>A0A1F5B2Q2</accession>
<organism evidence="2 3">
    <name type="scientific">Candidatus Azambacteria bacterium RIFCSPHIGHO2_01_FULL_40_24</name>
    <dbReference type="NCBI Taxonomy" id="1797301"/>
    <lineage>
        <taxon>Bacteria</taxon>
        <taxon>Candidatus Azamiibacteriota</taxon>
    </lineage>
</organism>
<keyword evidence="1" id="KW-0175">Coiled coil</keyword>
<protein>
    <submittedName>
        <fullName evidence="2">Uncharacterized protein</fullName>
    </submittedName>
</protein>
<dbReference type="AlphaFoldDB" id="A0A1F5B2Q2"/>
<proteinExistence type="predicted"/>
<evidence type="ECO:0000313" key="3">
    <source>
        <dbReference type="Proteomes" id="UP000176431"/>
    </source>
</evidence>
<sequence>MSKTEKIGRPSIKDPESGIDIELGQPIFKQEFEKESIEATFPVIREAINEFCERRFSHDKQINRTLRIIRDAERTCNLAIEKLKKENGNATLALSIIESARGELQLARNIMESDELESEDAAKNQEIETRQQKNFEQDMHYQEVTDILFNYNGYDVPTRPDFIEWLGETKELIKKLAKEEEKKFRGAEDSESIGKRPFRSKLLTDVPAIERFEIGQETTRDYREIMDVVDSRLLAERERLGTLFLLYANDSEAKIYDEIAKTLVGVRQMELFLAMAEGERNERIVKKQLY</sequence>